<dbReference type="InterPro" id="IPR036188">
    <property type="entry name" value="FAD/NAD-bd_sf"/>
</dbReference>
<dbReference type="AlphaFoldDB" id="A0A6M0CNN4"/>
<dbReference type="RefSeq" id="WP_164032331.1">
    <property type="nucleotide sequence ID" value="NZ_JAABOQ010000004.1"/>
</dbReference>
<evidence type="ECO:0000313" key="3">
    <source>
        <dbReference type="Proteomes" id="UP000474296"/>
    </source>
</evidence>
<name>A0A6M0CNN4_9FLAO</name>
<feature type="transmembrane region" description="Helical" evidence="1">
    <location>
        <begin position="6"/>
        <end position="28"/>
    </location>
</feature>
<dbReference type="Proteomes" id="UP000474296">
    <property type="component" value="Unassembled WGS sequence"/>
</dbReference>
<dbReference type="Gene3D" id="3.50.50.60">
    <property type="entry name" value="FAD/NAD(P)-binding domain"/>
    <property type="match status" value="1"/>
</dbReference>
<dbReference type="PANTHER" id="PTHR39757:SF5">
    <property type="entry name" value="OS02G0190600 PROTEIN"/>
    <property type="match status" value="1"/>
</dbReference>
<accession>A0A6M0CNN4</accession>
<proteinExistence type="predicted"/>
<keyword evidence="3" id="KW-1185">Reference proteome</keyword>
<organism evidence="2 3">
    <name type="scientific">Spongiivirga citrea</name>
    <dbReference type="NCBI Taxonomy" id="1481457"/>
    <lineage>
        <taxon>Bacteria</taxon>
        <taxon>Pseudomonadati</taxon>
        <taxon>Bacteroidota</taxon>
        <taxon>Flavobacteriia</taxon>
        <taxon>Flavobacteriales</taxon>
        <taxon>Flavobacteriaceae</taxon>
        <taxon>Spongiivirga</taxon>
    </lineage>
</organism>
<comment type="caution">
    <text evidence="2">The sequence shown here is derived from an EMBL/GenBank/DDBJ whole genome shotgun (WGS) entry which is preliminary data.</text>
</comment>
<dbReference type="PANTHER" id="PTHR39757">
    <property type="match status" value="1"/>
</dbReference>
<keyword evidence="1" id="KW-0472">Membrane</keyword>
<keyword evidence="1" id="KW-1133">Transmembrane helix</keyword>
<dbReference type="EMBL" id="JAABOQ010000004">
    <property type="protein sequence ID" value="NER17654.1"/>
    <property type="molecule type" value="Genomic_DNA"/>
</dbReference>
<keyword evidence="1" id="KW-0812">Transmembrane</keyword>
<gene>
    <name evidence="2" type="ORF">GWK10_10560</name>
</gene>
<reference evidence="2 3" key="1">
    <citation type="submission" date="2020-01" db="EMBL/GenBank/DDBJ databases">
        <title>Spongiivirga citrea KCTC 32990T.</title>
        <authorList>
            <person name="Wang G."/>
        </authorList>
    </citation>
    <scope>NUCLEOTIDE SEQUENCE [LARGE SCALE GENOMIC DNA]</scope>
    <source>
        <strain evidence="2 3">KCTC 32990</strain>
    </source>
</reference>
<protein>
    <submittedName>
        <fullName evidence="2">Lycopene cyclase</fullName>
    </submittedName>
</protein>
<evidence type="ECO:0000313" key="2">
    <source>
        <dbReference type="EMBL" id="NER17654.1"/>
    </source>
</evidence>
<dbReference type="Pfam" id="PF05834">
    <property type="entry name" value="Lycopene_cycl"/>
    <property type="match status" value="1"/>
</dbReference>
<sequence>MEVGESATYNYIFAGAGAAGLMLAYRMLQSGDFNTKQFLLIDKNLKNTNDRTWCFWEEGEGEWDTIITKKWDSCLFKGKGYSNSFRLSPFSYKMIKGIDFYEMMLSSLSTYSNVTIKYESIQSIKDEHSHVSIITDVSSYKSVKVFNSIFDWNTITKQEKYPVLQQHFIGWFVETEKSVFNADTATFMDFDLQQNGNTRFMYVLPETSKKALLEYTLFSEHILDKSEYENAIKEYLNELGVKEYRIAEKEQGSIPMTVAPFSTNTRNILNIGTAGGWTKASTGFTFSMISRKTKELVPRINESLDFTTYNKKTRFWYYDLWFLDVLTKYNHKGGLIFTRMFKRNAPRQILRFLDEQTHFFEELRIMFSLTSFPFFETFFKRLF</sequence>
<evidence type="ECO:0000256" key="1">
    <source>
        <dbReference type="SAM" id="Phobius"/>
    </source>
</evidence>